<dbReference type="InterPro" id="IPR021333">
    <property type="entry name" value="DUF2946"/>
</dbReference>
<comment type="caution">
    <text evidence="1">The sequence shown here is derived from an EMBL/GenBank/DDBJ whole genome shotgun (WGS) entry which is preliminary data.</text>
</comment>
<keyword evidence="2" id="KW-1185">Reference proteome</keyword>
<organism evidence="1 2">
    <name type="scientific">Polaromonas jejuensis</name>
    <dbReference type="NCBI Taxonomy" id="457502"/>
    <lineage>
        <taxon>Bacteria</taxon>
        <taxon>Pseudomonadati</taxon>
        <taxon>Pseudomonadota</taxon>
        <taxon>Betaproteobacteria</taxon>
        <taxon>Burkholderiales</taxon>
        <taxon>Comamonadaceae</taxon>
        <taxon>Polaromonas</taxon>
    </lineage>
</organism>
<name>A0ABW0QAH1_9BURK</name>
<dbReference type="Pfam" id="PF11162">
    <property type="entry name" value="DUF2946"/>
    <property type="match status" value="1"/>
</dbReference>
<evidence type="ECO:0000313" key="1">
    <source>
        <dbReference type="EMBL" id="MFC5521561.1"/>
    </source>
</evidence>
<reference evidence="2" key="1">
    <citation type="journal article" date="2019" name="Int. J. Syst. Evol. Microbiol.">
        <title>The Global Catalogue of Microorganisms (GCM) 10K type strain sequencing project: providing services to taxonomists for standard genome sequencing and annotation.</title>
        <authorList>
            <consortium name="The Broad Institute Genomics Platform"/>
            <consortium name="The Broad Institute Genome Sequencing Center for Infectious Disease"/>
            <person name="Wu L."/>
            <person name="Ma J."/>
        </authorList>
    </citation>
    <scope>NUCLEOTIDE SEQUENCE [LARGE SCALE GENOMIC DNA]</scope>
    <source>
        <strain evidence="2">CGMCC 4.7277</strain>
    </source>
</reference>
<proteinExistence type="predicted"/>
<dbReference type="EMBL" id="JBHSMX010000018">
    <property type="protein sequence ID" value="MFC5521561.1"/>
    <property type="molecule type" value="Genomic_DNA"/>
</dbReference>
<gene>
    <name evidence="1" type="ORF">ACFPP7_11625</name>
</gene>
<accession>A0ABW0QAH1</accession>
<dbReference type="Proteomes" id="UP001596084">
    <property type="component" value="Unassembled WGS sequence"/>
</dbReference>
<protein>
    <submittedName>
        <fullName evidence="1">DUF2946 family protein</fullName>
    </submittedName>
</protein>
<dbReference type="RefSeq" id="WP_169804384.1">
    <property type="nucleotide sequence ID" value="NZ_JBHSMX010000018.1"/>
</dbReference>
<sequence>MRSHPSSVLPLTLWKRLAVWLSFLAVLSALLAPVSMLAEEVRTGKLGGLCSVNTLSASHADSGSGDVAPTGSHCDWCASLGLAPPPLPVIAIPCFPGQRVAAVHLPAAADAAIPGLPFSRGPPAL</sequence>
<evidence type="ECO:0000313" key="2">
    <source>
        <dbReference type="Proteomes" id="UP001596084"/>
    </source>
</evidence>